<dbReference type="PANTHER" id="PTHR43161">
    <property type="entry name" value="SORBITOL DEHYDROGENASE"/>
    <property type="match status" value="1"/>
</dbReference>
<dbReference type="Pfam" id="PF00107">
    <property type="entry name" value="ADH_zinc_N"/>
    <property type="match status" value="1"/>
</dbReference>
<dbReference type="GO" id="GO:0006062">
    <property type="term" value="P:sorbitol catabolic process"/>
    <property type="evidence" value="ECO:0007669"/>
    <property type="project" value="TreeGrafter"/>
</dbReference>
<dbReference type="Gene3D" id="3.90.180.10">
    <property type="entry name" value="Medium-chain alcohol dehydrogenases, catalytic domain"/>
    <property type="match status" value="1"/>
</dbReference>
<dbReference type="InterPro" id="IPR036291">
    <property type="entry name" value="NAD(P)-bd_dom_sf"/>
</dbReference>
<dbReference type="InterPro" id="IPR013149">
    <property type="entry name" value="ADH-like_C"/>
</dbReference>
<dbReference type="EMBL" id="VVIM01000008">
    <property type="protein sequence ID" value="KAB0794632.1"/>
    <property type="molecule type" value="Genomic_DNA"/>
</dbReference>
<dbReference type="InterPro" id="IPR002328">
    <property type="entry name" value="ADH_Zn_CS"/>
</dbReference>
<dbReference type="InterPro" id="IPR011032">
    <property type="entry name" value="GroES-like_sf"/>
</dbReference>
<dbReference type="CDD" id="cd05285">
    <property type="entry name" value="sorbitol_DH"/>
    <property type="match status" value="1"/>
</dbReference>
<keyword evidence="6" id="KW-0520">NAD</keyword>
<evidence type="ECO:0000256" key="4">
    <source>
        <dbReference type="ARBA" id="ARBA00022833"/>
    </source>
</evidence>
<dbReference type="Gene3D" id="3.40.50.720">
    <property type="entry name" value="NAD(P)-binding Rossmann-like Domain"/>
    <property type="match status" value="1"/>
</dbReference>
<dbReference type="SUPFAM" id="SSF50129">
    <property type="entry name" value="GroES-like"/>
    <property type="match status" value="1"/>
</dbReference>
<reference evidence="11 12" key="1">
    <citation type="journal article" date="2018" name="Elife">
        <title>Firefly genomes illuminate parallel origins of bioluminescence in beetles.</title>
        <authorList>
            <person name="Fallon T.R."/>
            <person name="Lower S.E."/>
            <person name="Chang C.H."/>
            <person name="Bessho-Uehara M."/>
            <person name="Martin G.J."/>
            <person name="Bewick A.J."/>
            <person name="Behringer M."/>
            <person name="Debat H.J."/>
            <person name="Wong I."/>
            <person name="Day J.C."/>
            <person name="Suvorov A."/>
            <person name="Silva C.J."/>
            <person name="Stanger-Hall K.F."/>
            <person name="Hall D.W."/>
            <person name="Schmitz R.J."/>
            <person name="Nelson D.R."/>
            <person name="Lewis S.M."/>
            <person name="Shigenobu S."/>
            <person name="Bybee S.M."/>
            <person name="Larracuente A.M."/>
            <person name="Oba Y."/>
            <person name="Weng J.K."/>
        </authorList>
    </citation>
    <scope>NUCLEOTIDE SEQUENCE [LARGE SCALE GENOMIC DNA]</scope>
    <source>
        <strain evidence="11">1611_PpyrPB1</strain>
        <tissue evidence="11">Whole body</tissue>
    </source>
</reference>
<evidence type="ECO:0000256" key="3">
    <source>
        <dbReference type="ARBA" id="ARBA00022723"/>
    </source>
</evidence>
<evidence type="ECO:0000256" key="1">
    <source>
        <dbReference type="ARBA" id="ARBA00001947"/>
    </source>
</evidence>
<dbReference type="InParanoid" id="A0A5N4ABE0"/>
<proteinExistence type="inferred from homology"/>
<dbReference type="SMART" id="SM00829">
    <property type="entry name" value="PKS_ER"/>
    <property type="match status" value="1"/>
</dbReference>
<keyword evidence="12" id="KW-1185">Reference proteome</keyword>
<dbReference type="SUPFAM" id="SSF51735">
    <property type="entry name" value="NAD(P)-binding Rossmann-fold domains"/>
    <property type="match status" value="1"/>
</dbReference>
<dbReference type="Proteomes" id="UP000327044">
    <property type="component" value="Unassembled WGS sequence"/>
</dbReference>
<dbReference type="PROSITE" id="PS00059">
    <property type="entry name" value="ADH_ZINC"/>
    <property type="match status" value="1"/>
</dbReference>
<evidence type="ECO:0000256" key="9">
    <source>
        <dbReference type="RuleBase" id="RU361277"/>
    </source>
</evidence>
<dbReference type="PANTHER" id="PTHR43161:SF9">
    <property type="entry name" value="SORBITOL DEHYDROGENASE"/>
    <property type="match status" value="1"/>
</dbReference>
<gene>
    <name evidence="11" type="ORF">PPYR_11471</name>
</gene>
<organism evidence="11 12">
    <name type="scientific">Photinus pyralis</name>
    <name type="common">Common eastern firefly</name>
    <name type="synonym">Lampyris pyralis</name>
    <dbReference type="NCBI Taxonomy" id="7054"/>
    <lineage>
        <taxon>Eukaryota</taxon>
        <taxon>Metazoa</taxon>
        <taxon>Ecdysozoa</taxon>
        <taxon>Arthropoda</taxon>
        <taxon>Hexapoda</taxon>
        <taxon>Insecta</taxon>
        <taxon>Pterygota</taxon>
        <taxon>Neoptera</taxon>
        <taxon>Endopterygota</taxon>
        <taxon>Coleoptera</taxon>
        <taxon>Polyphaga</taxon>
        <taxon>Elateriformia</taxon>
        <taxon>Elateroidea</taxon>
        <taxon>Lampyridae</taxon>
        <taxon>Lampyrinae</taxon>
        <taxon>Photinus</taxon>
    </lineage>
</organism>
<keyword evidence="4 9" id="KW-0862">Zinc</keyword>
<dbReference type="FunFam" id="3.40.50.720:FF:000068">
    <property type="entry name" value="Sorbitol dehydrogenase"/>
    <property type="match status" value="1"/>
</dbReference>
<dbReference type="Pfam" id="PF08240">
    <property type="entry name" value="ADH_N"/>
    <property type="match status" value="1"/>
</dbReference>
<keyword evidence="3 9" id="KW-0479">Metal-binding</keyword>
<evidence type="ECO:0000256" key="8">
    <source>
        <dbReference type="ARBA" id="ARBA00032485"/>
    </source>
</evidence>
<dbReference type="AlphaFoldDB" id="A0A5N4ABE0"/>
<evidence type="ECO:0000313" key="12">
    <source>
        <dbReference type="Proteomes" id="UP000327044"/>
    </source>
</evidence>
<dbReference type="GO" id="GO:0008270">
    <property type="term" value="F:zinc ion binding"/>
    <property type="evidence" value="ECO:0007669"/>
    <property type="project" value="InterPro"/>
</dbReference>
<evidence type="ECO:0000313" key="11">
    <source>
        <dbReference type="EMBL" id="KAB0794632.1"/>
    </source>
</evidence>
<sequence>MDLGDNLAVVFHGVNDLRVEQRPIPIPKDDQVLLKVDTVGICGSDLHLLRNGLLGFYVAKPPMVIGHEGTGTVVQVGEGVSHLKQGDRVVIDTLPRCQKCTCCQIGRYNICSHPTRGRDTQTGGCMARYYAHDADLCYKLPEEVSQEEGAMLEPLAIALHACRRGNVRQGSVVLIIGAGPVGLLTLAMSKAYGATKVIVTDVSKWRLDKARELGADLTLEAQPNDSEDLAVQKITSLLGCRPNISFDCAGFQSTTRIAVQATASGGTAVIVGISGKDDMSLPVRDILTREIDVRGCYACVNDFTTAIELVATRKVDIKRLATHHYQMSDALRAFDELRSGKGNPIKVLVHIN</sequence>
<evidence type="ECO:0000256" key="7">
    <source>
        <dbReference type="ARBA" id="ARBA00026132"/>
    </source>
</evidence>
<evidence type="ECO:0000259" key="10">
    <source>
        <dbReference type="SMART" id="SM00829"/>
    </source>
</evidence>
<accession>A0A5N4ABE0</accession>
<dbReference type="OrthoDB" id="1879366at2759"/>
<feature type="domain" description="Enoyl reductase (ER)" evidence="10">
    <location>
        <begin position="13"/>
        <end position="349"/>
    </location>
</feature>
<comment type="cofactor">
    <cofactor evidence="1 9">
        <name>Zn(2+)</name>
        <dbReference type="ChEBI" id="CHEBI:29105"/>
    </cofactor>
</comment>
<dbReference type="InterPro" id="IPR020843">
    <property type="entry name" value="ER"/>
</dbReference>
<protein>
    <recommendedName>
        <fullName evidence="7">Sorbitol dehydrogenase</fullName>
    </recommendedName>
    <alternativeName>
        <fullName evidence="8">Polyol dehydrogenase</fullName>
    </alternativeName>
</protein>
<comment type="similarity">
    <text evidence="2 9">Belongs to the zinc-containing alcohol dehydrogenase family.</text>
</comment>
<evidence type="ECO:0000256" key="2">
    <source>
        <dbReference type="ARBA" id="ARBA00008072"/>
    </source>
</evidence>
<dbReference type="GO" id="GO:0003939">
    <property type="term" value="F:L-iditol 2-dehydrogenase (NAD+) activity"/>
    <property type="evidence" value="ECO:0007669"/>
    <property type="project" value="TreeGrafter"/>
</dbReference>
<keyword evidence="5" id="KW-0560">Oxidoreductase</keyword>
<name>A0A5N4ABE0_PHOPY</name>
<evidence type="ECO:0000256" key="5">
    <source>
        <dbReference type="ARBA" id="ARBA00023002"/>
    </source>
</evidence>
<dbReference type="InterPro" id="IPR045306">
    <property type="entry name" value="SDH-like"/>
</dbReference>
<dbReference type="InterPro" id="IPR013154">
    <property type="entry name" value="ADH-like_N"/>
</dbReference>
<comment type="caution">
    <text evidence="11">The sequence shown here is derived from an EMBL/GenBank/DDBJ whole genome shotgun (WGS) entry which is preliminary data.</text>
</comment>
<evidence type="ECO:0000256" key="6">
    <source>
        <dbReference type="ARBA" id="ARBA00023027"/>
    </source>
</evidence>